<evidence type="ECO:0000313" key="3">
    <source>
        <dbReference type="EMBL" id="GEP56017.1"/>
    </source>
</evidence>
<dbReference type="PANTHER" id="PTHR34075">
    <property type="entry name" value="BLR3430 PROTEIN"/>
    <property type="match status" value="1"/>
</dbReference>
<organism evidence="3 4">
    <name type="scientific">Reyranella soli</name>
    <dbReference type="NCBI Taxonomy" id="1230389"/>
    <lineage>
        <taxon>Bacteria</taxon>
        <taxon>Pseudomonadati</taxon>
        <taxon>Pseudomonadota</taxon>
        <taxon>Alphaproteobacteria</taxon>
        <taxon>Hyphomicrobiales</taxon>
        <taxon>Reyranellaceae</taxon>
        <taxon>Reyranella</taxon>
    </lineage>
</organism>
<evidence type="ECO:0000259" key="1">
    <source>
        <dbReference type="Pfam" id="PF01796"/>
    </source>
</evidence>
<sequence>MSYLPTYLPGGLPIPVPENDGLDKPYWDATRRGELVVQRCKKCGTFQWGPEWICHKCLSFDVDWHKVSGKGRIYSWERPWHPVHPALKEHGPYIVVLVELPDAGNVRMLGNLLGDPKQDVRIGADVQAVFEPHDDAKPPFTLVQWKLA</sequence>
<gene>
    <name evidence="3" type="ORF">RSO01_31830</name>
</gene>
<dbReference type="AlphaFoldDB" id="A0A512NAK6"/>
<dbReference type="SUPFAM" id="SSF50249">
    <property type="entry name" value="Nucleic acid-binding proteins"/>
    <property type="match status" value="1"/>
</dbReference>
<proteinExistence type="predicted"/>
<dbReference type="Proteomes" id="UP000321058">
    <property type="component" value="Unassembled WGS sequence"/>
</dbReference>
<dbReference type="Gene3D" id="6.10.30.10">
    <property type="match status" value="1"/>
</dbReference>
<dbReference type="InterPro" id="IPR052513">
    <property type="entry name" value="Thioester_dehydratase-like"/>
</dbReference>
<comment type="caution">
    <text evidence="3">The sequence shown here is derived from an EMBL/GenBank/DDBJ whole genome shotgun (WGS) entry which is preliminary data.</text>
</comment>
<evidence type="ECO:0000259" key="2">
    <source>
        <dbReference type="Pfam" id="PF12172"/>
    </source>
</evidence>
<protein>
    <recommendedName>
        <fullName evidence="5">DNA-binding protein</fullName>
    </recommendedName>
</protein>
<dbReference type="InterPro" id="IPR022002">
    <property type="entry name" value="ChsH2_Znr"/>
</dbReference>
<feature type="domain" description="ChsH2 rubredoxin-like zinc ribbon" evidence="2">
    <location>
        <begin position="27"/>
        <end position="62"/>
    </location>
</feature>
<evidence type="ECO:0000313" key="4">
    <source>
        <dbReference type="Proteomes" id="UP000321058"/>
    </source>
</evidence>
<dbReference type="PANTHER" id="PTHR34075:SF5">
    <property type="entry name" value="BLR3430 PROTEIN"/>
    <property type="match status" value="1"/>
</dbReference>
<evidence type="ECO:0008006" key="5">
    <source>
        <dbReference type="Google" id="ProtNLM"/>
    </source>
</evidence>
<reference evidence="3 4" key="1">
    <citation type="submission" date="2019-07" db="EMBL/GenBank/DDBJ databases">
        <title>Whole genome shotgun sequence of Reyranella soli NBRC 108950.</title>
        <authorList>
            <person name="Hosoyama A."/>
            <person name="Uohara A."/>
            <person name="Ohji S."/>
            <person name="Ichikawa N."/>
        </authorList>
    </citation>
    <scope>NUCLEOTIDE SEQUENCE [LARGE SCALE GENOMIC DNA]</scope>
    <source>
        <strain evidence="3 4">NBRC 108950</strain>
    </source>
</reference>
<feature type="domain" description="ChsH2 C-terminal OB-fold" evidence="1">
    <location>
        <begin position="64"/>
        <end position="131"/>
    </location>
</feature>
<keyword evidence="4" id="KW-1185">Reference proteome</keyword>
<dbReference type="RefSeq" id="WP_246158461.1">
    <property type="nucleotide sequence ID" value="NZ_BKAJ01000052.1"/>
</dbReference>
<dbReference type="InterPro" id="IPR002878">
    <property type="entry name" value="ChsH2_C"/>
</dbReference>
<dbReference type="InterPro" id="IPR012340">
    <property type="entry name" value="NA-bd_OB-fold"/>
</dbReference>
<accession>A0A512NAK6</accession>
<name>A0A512NAK6_9HYPH</name>
<dbReference type="EMBL" id="BKAJ01000052">
    <property type="protein sequence ID" value="GEP56017.1"/>
    <property type="molecule type" value="Genomic_DNA"/>
</dbReference>
<dbReference type="Pfam" id="PF01796">
    <property type="entry name" value="OB_ChsH2_C"/>
    <property type="match status" value="1"/>
</dbReference>
<dbReference type="Pfam" id="PF12172">
    <property type="entry name" value="zf-ChsH2"/>
    <property type="match status" value="1"/>
</dbReference>